<name>A0A1J5RCL2_9ZZZZ</name>
<dbReference type="Gene3D" id="1.20.144.10">
    <property type="entry name" value="Phosphatidic acid phosphatase type 2/haloperoxidase"/>
    <property type="match status" value="1"/>
</dbReference>
<feature type="transmembrane region" description="Helical" evidence="1">
    <location>
        <begin position="69"/>
        <end position="88"/>
    </location>
</feature>
<reference evidence="3" key="1">
    <citation type="submission" date="2016-10" db="EMBL/GenBank/DDBJ databases">
        <title>Sequence of Gallionella enrichment culture.</title>
        <authorList>
            <person name="Poehlein A."/>
            <person name="Muehling M."/>
            <person name="Daniel R."/>
        </authorList>
    </citation>
    <scope>NUCLEOTIDE SEQUENCE</scope>
</reference>
<sequence length="241" mass="26622">MSVVARAHARRRVADTVLRAGRRVVAHFWLKSLGTTAIMTVFFVAYFHLLRHPDGPVTTMPLTAIDRWIGFQPWALPIYLSLWFYVCLPPTLMVSRGELVRFGVGISAVCLVGLGVFALWPTQVPSMAADFATHPDFRLLRGIDASGNACPSLHVASAVFAASWFDRMLPRLGLGWRWRSLNALWCALIVYSTMAVKQHVLLDAAGGALLGLAGAWWAQSRSARRAALWLRSARMGPRAGR</sequence>
<dbReference type="InterPro" id="IPR026841">
    <property type="entry name" value="Aur1/Ipt1"/>
</dbReference>
<dbReference type="EMBL" id="MLJW01000313">
    <property type="protein sequence ID" value="OIQ89860.1"/>
    <property type="molecule type" value="Genomic_DNA"/>
</dbReference>
<organism evidence="3">
    <name type="scientific">mine drainage metagenome</name>
    <dbReference type="NCBI Taxonomy" id="410659"/>
    <lineage>
        <taxon>unclassified sequences</taxon>
        <taxon>metagenomes</taxon>
        <taxon>ecological metagenomes</taxon>
    </lineage>
</organism>
<dbReference type="Pfam" id="PF14378">
    <property type="entry name" value="PAP2_3"/>
    <property type="match status" value="1"/>
</dbReference>
<dbReference type="GO" id="GO:0016020">
    <property type="term" value="C:membrane"/>
    <property type="evidence" value="ECO:0007669"/>
    <property type="project" value="UniProtKB-SubCell"/>
</dbReference>
<comment type="caution">
    <text evidence="3">The sequence shown here is derived from an EMBL/GenBank/DDBJ whole genome shotgun (WGS) entry which is preliminary data.</text>
</comment>
<feature type="transmembrane region" description="Helical" evidence="1">
    <location>
        <begin position="200"/>
        <end position="218"/>
    </location>
</feature>
<evidence type="ECO:0000259" key="2">
    <source>
        <dbReference type="Pfam" id="PF14378"/>
    </source>
</evidence>
<proteinExistence type="predicted"/>
<evidence type="ECO:0000313" key="3">
    <source>
        <dbReference type="EMBL" id="OIQ89860.1"/>
    </source>
</evidence>
<gene>
    <name evidence="3" type="ORF">GALL_282310</name>
</gene>
<protein>
    <submittedName>
        <fullName evidence="3">PAP2 superfamily protein</fullName>
    </submittedName>
</protein>
<evidence type="ECO:0000256" key="1">
    <source>
        <dbReference type="SAM" id="Phobius"/>
    </source>
</evidence>
<keyword evidence="1" id="KW-1133">Transmembrane helix</keyword>
<feature type="transmembrane region" description="Helical" evidence="1">
    <location>
        <begin position="100"/>
        <end position="120"/>
    </location>
</feature>
<keyword evidence="1" id="KW-0812">Transmembrane</keyword>
<feature type="transmembrane region" description="Helical" evidence="1">
    <location>
        <begin position="28"/>
        <end position="49"/>
    </location>
</feature>
<keyword evidence="1" id="KW-0472">Membrane</keyword>
<accession>A0A1J5RCL2</accession>
<feature type="domain" description="Inositolphosphotransferase Aur1/Ipt1" evidence="2">
    <location>
        <begin position="79"/>
        <end position="216"/>
    </location>
</feature>
<dbReference type="AlphaFoldDB" id="A0A1J5RCL2"/>